<feature type="transmembrane region" description="Helical" evidence="1">
    <location>
        <begin position="290"/>
        <end position="311"/>
    </location>
</feature>
<evidence type="ECO:0000256" key="1">
    <source>
        <dbReference type="SAM" id="Phobius"/>
    </source>
</evidence>
<feature type="transmembrane region" description="Helical" evidence="1">
    <location>
        <begin position="169"/>
        <end position="190"/>
    </location>
</feature>
<feature type="transmembrane region" description="Helical" evidence="1">
    <location>
        <begin position="231"/>
        <end position="250"/>
    </location>
</feature>
<feature type="transmembrane region" description="Helical" evidence="1">
    <location>
        <begin position="60"/>
        <end position="81"/>
    </location>
</feature>
<keyword evidence="3" id="KW-1185">Reference proteome</keyword>
<dbReference type="Proteomes" id="UP000569914">
    <property type="component" value="Unassembled WGS sequence"/>
</dbReference>
<keyword evidence="1" id="KW-0472">Membrane</keyword>
<protein>
    <submittedName>
        <fullName evidence="2">Uncharacterized protein</fullName>
    </submittedName>
</protein>
<dbReference type="AlphaFoldDB" id="A0A7Y9LF83"/>
<reference evidence="2 3" key="1">
    <citation type="submission" date="2020-07" db="EMBL/GenBank/DDBJ databases">
        <title>Sequencing the genomes of 1000 actinobacteria strains.</title>
        <authorList>
            <person name="Klenk H.-P."/>
        </authorList>
    </citation>
    <scope>NUCLEOTIDE SEQUENCE [LARGE SCALE GENOMIC DNA]</scope>
    <source>
        <strain evidence="2 3">DSM 22083</strain>
    </source>
</reference>
<feature type="transmembrane region" description="Helical" evidence="1">
    <location>
        <begin position="137"/>
        <end position="157"/>
    </location>
</feature>
<feature type="transmembrane region" description="Helical" evidence="1">
    <location>
        <begin position="323"/>
        <end position="341"/>
    </location>
</feature>
<feature type="transmembrane region" description="Helical" evidence="1">
    <location>
        <begin position="361"/>
        <end position="380"/>
    </location>
</feature>
<keyword evidence="1" id="KW-0812">Transmembrane</keyword>
<evidence type="ECO:0000313" key="2">
    <source>
        <dbReference type="EMBL" id="NYE74593.1"/>
    </source>
</evidence>
<dbReference type="RefSeq" id="WP_179757017.1">
    <property type="nucleotide sequence ID" value="NZ_JACCBU010000001.1"/>
</dbReference>
<feature type="transmembrane region" description="Helical" evidence="1">
    <location>
        <begin position="257"/>
        <end position="278"/>
    </location>
</feature>
<feature type="transmembrane region" description="Helical" evidence="1">
    <location>
        <begin position="202"/>
        <end position="219"/>
    </location>
</feature>
<organism evidence="2 3">
    <name type="scientific">Microlunatus parietis</name>
    <dbReference type="NCBI Taxonomy" id="682979"/>
    <lineage>
        <taxon>Bacteria</taxon>
        <taxon>Bacillati</taxon>
        <taxon>Actinomycetota</taxon>
        <taxon>Actinomycetes</taxon>
        <taxon>Propionibacteriales</taxon>
        <taxon>Propionibacteriaceae</taxon>
        <taxon>Microlunatus</taxon>
    </lineage>
</organism>
<sequence>MTDDRPDPDARTEALSALLQTEDAGIQNASQVSMALVGIVIAYLPVSVFAVYQAEFPTGLIGYLPWPVVFLMLYQTVMIAGTSRRARSAQLIEDELIKIAGLTGPSRRGLVGSRARNPITNLYTIVQERGDRWVSRYIAALLPFLGLYALGVVYTFFMCIEAARLNPDYPARFWVVIIPVLGSVLLWSVFADSAMSYFTPRYKINIWVPVAALTGIWLQAQQPDLTTPVPLLFSVVSAALVTVATFAWPLQPPGYQVILRSGVAGIVLSALAYWLVMVPTQGLRTDEPTMWANISMHLATPLVVLLGIRAGQAALRPLTMRQVLAMMILPIAYVITLWTANAVLDVPIPYFFLDPDQTAPGVIALICVAVAGFYVGVGLIDRLVAQRRSGTTS</sequence>
<accession>A0A7Y9LF83</accession>
<comment type="caution">
    <text evidence="2">The sequence shown here is derived from an EMBL/GenBank/DDBJ whole genome shotgun (WGS) entry which is preliminary data.</text>
</comment>
<dbReference type="EMBL" id="JACCBU010000001">
    <property type="protein sequence ID" value="NYE74593.1"/>
    <property type="molecule type" value="Genomic_DNA"/>
</dbReference>
<evidence type="ECO:0000313" key="3">
    <source>
        <dbReference type="Proteomes" id="UP000569914"/>
    </source>
</evidence>
<proteinExistence type="predicted"/>
<gene>
    <name evidence="2" type="ORF">BKA15_005922</name>
</gene>
<keyword evidence="1" id="KW-1133">Transmembrane helix</keyword>
<feature type="transmembrane region" description="Helical" evidence="1">
    <location>
        <begin position="34"/>
        <end position="54"/>
    </location>
</feature>
<name>A0A7Y9LF83_9ACTN</name>